<name>A0A1B6LJQ5_9HEMI</name>
<protein>
    <submittedName>
        <fullName evidence="1">Uncharacterized protein</fullName>
    </submittedName>
</protein>
<gene>
    <name evidence="1" type="ORF">g.2262</name>
</gene>
<reference evidence="1" key="1">
    <citation type="submission" date="2015-11" db="EMBL/GenBank/DDBJ databases">
        <title>De novo transcriptome assembly of four potential Pierce s Disease insect vectors from Arizona vineyards.</title>
        <authorList>
            <person name="Tassone E.E."/>
        </authorList>
    </citation>
    <scope>NUCLEOTIDE SEQUENCE</scope>
</reference>
<evidence type="ECO:0000313" key="1">
    <source>
        <dbReference type="EMBL" id="JAT23900.1"/>
    </source>
</evidence>
<feature type="non-terminal residue" evidence="1">
    <location>
        <position position="1"/>
    </location>
</feature>
<proteinExistence type="predicted"/>
<dbReference type="Pfam" id="PF03564">
    <property type="entry name" value="DUF1759"/>
    <property type="match status" value="1"/>
</dbReference>
<dbReference type="EMBL" id="GEBQ01016077">
    <property type="protein sequence ID" value="JAT23900.1"/>
    <property type="molecule type" value="Transcribed_RNA"/>
</dbReference>
<sequence length="105" mass="12365">KQLNERYDNKRLLATQYVDEILNLSQIHVESPKPLRYLLDTLNENTLALKQMEISDSLGDFIILHVALKNVDKHTRQLFERKFSDKEYPGLSDFTDFLKDHCKSL</sequence>
<dbReference type="InterPro" id="IPR005312">
    <property type="entry name" value="DUF1759"/>
</dbReference>
<dbReference type="AlphaFoldDB" id="A0A1B6LJQ5"/>
<accession>A0A1B6LJQ5</accession>
<organism evidence="1">
    <name type="scientific">Graphocephala atropunctata</name>
    <dbReference type="NCBI Taxonomy" id="36148"/>
    <lineage>
        <taxon>Eukaryota</taxon>
        <taxon>Metazoa</taxon>
        <taxon>Ecdysozoa</taxon>
        <taxon>Arthropoda</taxon>
        <taxon>Hexapoda</taxon>
        <taxon>Insecta</taxon>
        <taxon>Pterygota</taxon>
        <taxon>Neoptera</taxon>
        <taxon>Paraneoptera</taxon>
        <taxon>Hemiptera</taxon>
        <taxon>Auchenorrhyncha</taxon>
        <taxon>Membracoidea</taxon>
        <taxon>Cicadellidae</taxon>
        <taxon>Cicadellinae</taxon>
        <taxon>Cicadellini</taxon>
        <taxon>Graphocephala</taxon>
    </lineage>
</organism>